<dbReference type="InterPro" id="IPR019151">
    <property type="entry name" value="Proteasome_assmbl_chaperone_2"/>
</dbReference>
<evidence type="ECO:0000313" key="8">
    <source>
        <dbReference type="Proteomes" id="UP001497482"/>
    </source>
</evidence>
<evidence type="ECO:0000256" key="1">
    <source>
        <dbReference type="ARBA" id="ARBA00004123"/>
    </source>
</evidence>
<dbReference type="FunFam" id="3.40.50.10900:FF:000001">
    <property type="entry name" value="Proteasome assembly chaperone 2"/>
    <property type="match status" value="1"/>
</dbReference>
<keyword evidence="3" id="KW-0143">Chaperone</keyword>
<evidence type="ECO:0000256" key="2">
    <source>
        <dbReference type="ARBA" id="ARBA00019186"/>
    </source>
</evidence>
<dbReference type="GO" id="GO:0043248">
    <property type="term" value="P:proteasome assembly"/>
    <property type="evidence" value="ECO:0007669"/>
    <property type="project" value="TreeGrafter"/>
</dbReference>
<dbReference type="InterPro" id="IPR016562">
    <property type="entry name" value="Proteasome_assmbl_chp_2_euk"/>
</dbReference>
<sequence>MALDKPWALISEVGENGYFDEQAAILKEHFQILPICEFLQNPALHGPKIQVLFMWKYYPEASRALLLLLPSLRAVCSGGTGTDHLDIPFIHSLGVKISNTPHVVANATADFAMGLLLASARKICEVTGSTLGIIGMGEIGYKIAQRSKGFDMKILYHNRSRRLPEEEAAVGASFCEDMDDLLKMSDFVMLSLKLTSESIGLIGHRELSLMKPTASIINVSRALKSPPDLKGFTLIMPVVAVGNVGQLAVDLVISSLDMCRVGHIHTDCLLPMAGNNPYSSRLEDADGVHTAAEVYMSRDMKLAALQIRSPVIQKRTKKFRQVLVSWIKASGFSRTIVLSSSLAYQRDDRQLQGSALRYLVTPSMWKSSEEALKELQWLEMEKVQAFPGLSDGNTEPKLYIPGGGITKGLYTDSCAEDLPLAVLLLFCSEGDNIPDAITLSNHLNSWLHLLDNHDEDQNKWKIPPSWTLMFGGSYPPALF</sequence>
<comment type="subcellular location">
    <subcellularLocation>
        <location evidence="1">Nucleus</location>
    </subcellularLocation>
</comment>
<comment type="similarity">
    <text evidence="5">Belongs to the PSMG2 family.</text>
</comment>
<keyword evidence="4" id="KW-0539">Nucleus</keyword>
<evidence type="ECO:0000256" key="4">
    <source>
        <dbReference type="ARBA" id="ARBA00023242"/>
    </source>
</evidence>
<dbReference type="InterPro" id="IPR038389">
    <property type="entry name" value="PSMG2_sf"/>
</dbReference>
<keyword evidence="8" id="KW-1185">Reference proteome</keyword>
<dbReference type="GO" id="GO:0016616">
    <property type="term" value="F:oxidoreductase activity, acting on the CH-OH group of donors, NAD or NADP as acceptor"/>
    <property type="evidence" value="ECO:0007669"/>
    <property type="project" value="InterPro"/>
</dbReference>
<dbReference type="AlphaFoldDB" id="A0AAV2KBA7"/>
<dbReference type="InterPro" id="IPR036291">
    <property type="entry name" value="NAD(P)-bd_dom_sf"/>
</dbReference>
<evidence type="ECO:0000256" key="3">
    <source>
        <dbReference type="ARBA" id="ARBA00023186"/>
    </source>
</evidence>
<dbReference type="GO" id="GO:0005634">
    <property type="term" value="C:nucleus"/>
    <property type="evidence" value="ECO:0007669"/>
    <property type="project" value="UniProtKB-SubCell"/>
</dbReference>
<organism evidence="7 8">
    <name type="scientific">Knipowitschia caucasica</name>
    <name type="common">Caucasian dwarf goby</name>
    <name type="synonym">Pomatoschistus caucasicus</name>
    <dbReference type="NCBI Taxonomy" id="637954"/>
    <lineage>
        <taxon>Eukaryota</taxon>
        <taxon>Metazoa</taxon>
        <taxon>Chordata</taxon>
        <taxon>Craniata</taxon>
        <taxon>Vertebrata</taxon>
        <taxon>Euteleostomi</taxon>
        <taxon>Actinopterygii</taxon>
        <taxon>Neopterygii</taxon>
        <taxon>Teleostei</taxon>
        <taxon>Neoteleostei</taxon>
        <taxon>Acanthomorphata</taxon>
        <taxon>Gobiaria</taxon>
        <taxon>Gobiiformes</taxon>
        <taxon>Gobioidei</taxon>
        <taxon>Gobiidae</taxon>
        <taxon>Gobiinae</taxon>
        <taxon>Knipowitschia</taxon>
    </lineage>
</organism>
<dbReference type="Pfam" id="PF02826">
    <property type="entry name" value="2-Hacid_dh_C"/>
    <property type="match status" value="1"/>
</dbReference>
<dbReference type="PANTHER" id="PTHR12970:SF1">
    <property type="entry name" value="PROTEASOME ASSEMBLY CHAPERONE 2"/>
    <property type="match status" value="1"/>
</dbReference>
<evidence type="ECO:0000259" key="6">
    <source>
        <dbReference type="Pfam" id="PF02826"/>
    </source>
</evidence>
<dbReference type="SUPFAM" id="SSF52283">
    <property type="entry name" value="Formate/glycerate dehydrogenase catalytic domain-like"/>
    <property type="match status" value="1"/>
</dbReference>
<dbReference type="EMBL" id="OZ035838">
    <property type="protein sequence ID" value="CAL1584739.1"/>
    <property type="molecule type" value="Genomic_DNA"/>
</dbReference>
<dbReference type="Proteomes" id="UP001497482">
    <property type="component" value="Chromosome 16"/>
</dbReference>
<dbReference type="GO" id="GO:0005829">
    <property type="term" value="C:cytosol"/>
    <property type="evidence" value="ECO:0007669"/>
    <property type="project" value="TreeGrafter"/>
</dbReference>
<accession>A0AAV2KBA7</accession>
<protein>
    <recommendedName>
        <fullName evidence="2">Proteasome assembly chaperone 2</fullName>
    </recommendedName>
</protein>
<evidence type="ECO:0000256" key="5">
    <source>
        <dbReference type="ARBA" id="ARBA00025745"/>
    </source>
</evidence>
<dbReference type="GO" id="GO:0051287">
    <property type="term" value="F:NAD binding"/>
    <property type="evidence" value="ECO:0007669"/>
    <property type="project" value="InterPro"/>
</dbReference>
<evidence type="ECO:0000313" key="7">
    <source>
        <dbReference type="EMBL" id="CAL1584739.1"/>
    </source>
</evidence>
<dbReference type="PANTHER" id="PTHR12970">
    <property type="entry name" value="PROTEASOME ASSEMBLY CHAPERONE 2"/>
    <property type="match status" value="1"/>
</dbReference>
<proteinExistence type="inferred from homology"/>
<gene>
    <name evidence="7" type="ORF">KC01_LOCUS15026</name>
</gene>
<dbReference type="Gene3D" id="3.40.50.10900">
    <property type="entry name" value="PAC-like subunit"/>
    <property type="match status" value="1"/>
</dbReference>
<dbReference type="Pfam" id="PF09754">
    <property type="entry name" value="PAC2"/>
    <property type="match status" value="1"/>
</dbReference>
<feature type="domain" description="D-isomer specific 2-hydroxyacid dehydrogenase NAD-binding" evidence="6">
    <location>
        <begin position="121"/>
        <end position="222"/>
    </location>
</feature>
<dbReference type="Gene3D" id="3.40.50.720">
    <property type="entry name" value="NAD(P)-binding Rossmann-like Domain"/>
    <property type="match status" value="2"/>
</dbReference>
<dbReference type="InterPro" id="IPR006140">
    <property type="entry name" value="D-isomer_DH_NAD-bd"/>
</dbReference>
<dbReference type="SUPFAM" id="SSF51735">
    <property type="entry name" value="NAD(P)-binding Rossmann-fold domains"/>
    <property type="match status" value="1"/>
</dbReference>
<name>A0AAV2KBA7_KNICA</name>
<reference evidence="7 8" key="1">
    <citation type="submission" date="2024-04" db="EMBL/GenBank/DDBJ databases">
        <authorList>
            <person name="Waldvogel A.-M."/>
            <person name="Schoenle A."/>
        </authorList>
    </citation>
    <scope>NUCLEOTIDE SEQUENCE [LARGE SCALE GENOMIC DNA]</scope>
</reference>
<dbReference type="SUPFAM" id="SSF159659">
    <property type="entry name" value="Cgl1923-like"/>
    <property type="match status" value="1"/>
</dbReference>